<evidence type="ECO:0000313" key="2">
    <source>
        <dbReference type="EMBL" id="AYE38864.2"/>
    </source>
</evidence>
<keyword evidence="1" id="KW-1133">Transmembrane helix</keyword>
<dbReference type="KEGG" id="lzh:D1B17_09545"/>
<organism evidence="2 3">
    <name type="scientific">Companilactobacillus zhachilii</name>
    <dbReference type="NCBI Taxonomy" id="2304606"/>
    <lineage>
        <taxon>Bacteria</taxon>
        <taxon>Bacillati</taxon>
        <taxon>Bacillota</taxon>
        <taxon>Bacilli</taxon>
        <taxon>Lactobacillales</taxon>
        <taxon>Lactobacillaceae</taxon>
        <taxon>Companilactobacillus</taxon>
    </lineage>
</organism>
<dbReference type="EMBL" id="CP031933">
    <property type="protein sequence ID" value="AYE38864.2"/>
    <property type="molecule type" value="Genomic_DNA"/>
</dbReference>
<name>A0A386PSA8_9LACO</name>
<dbReference type="Proteomes" id="UP000267208">
    <property type="component" value="Chromosome"/>
</dbReference>
<gene>
    <name evidence="2" type="ORF">D1B17_09545</name>
</gene>
<keyword evidence="3" id="KW-1185">Reference proteome</keyword>
<feature type="transmembrane region" description="Helical" evidence="1">
    <location>
        <begin position="50"/>
        <end position="68"/>
    </location>
</feature>
<dbReference type="AlphaFoldDB" id="A0A386PSA8"/>
<evidence type="ECO:0000256" key="1">
    <source>
        <dbReference type="SAM" id="Phobius"/>
    </source>
</evidence>
<keyword evidence="1" id="KW-0472">Membrane</keyword>
<accession>A0A386PSA8</accession>
<evidence type="ECO:0000313" key="3">
    <source>
        <dbReference type="Proteomes" id="UP000267208"/>
    </source>
</evidence>
<keyword evidence="1" id="KW-0812">Transmembrane</keyword>
<protein>
    <submittedName>
        <fullName evidence="2">Uncharacterized protein</fullName>
    </submittedName>
</protein>
<proteinExistence type="predicted"/>
<feature type="transmembrane region" description="Helical" evidence="1">
    <location>
        <begin position="12"/>
        <end position="44"/>
    </location>
</feature>
<dbReference type="RefSeq" id="WP_137432095.1">
    <property type="nucleotide sequence ID" value="NZ_CP031933.2"/>
</dbReference>
<sequence>MFTDTRDKCKHPIVSGTAIIGGIILALFVLATVFFTFWGIIAMILGYNKLSLGITAILGILLAVIIYSSTKKAS</sequence>
<reference evidence="3" key="1">
    <citation type="submission" date="2018-08" db="EMBL/GenBank/DDBJ databases">
        <title>Genome of Lactobacillus sp. HBUAS52074.</title>
        <authorList>
            <person name="Guo Z."/>
            <person name="Zhang Z.D."/>
        </authorList>
    </citation>
    <scope>NUCLEOTIDE SEQUENCE [LARGE SCALE GENOMIC DNA]</scope>
    <source>
        <strain evidence="3">HBUAS52074</strain>
    </source>
</reference>